<evidence type="ECO:0000313" key="1">
    <source>
        <dbReference type="EMBL" id="KAH3769276.1"/>
    </source>
</evidence>
<sequence length="93" mass="10886">MAGPLFVIRSSYGISEFTEGDFQHRWLHPVLVLPQRNRHSTRRFVRADLCPPTVQQWCNGAALVCKPYGLIATVFEIRKHYYYKLSKSKIFEN</sequence>
<comment type="caution">
    <text evidence="1">The sequence shown here is derived from an EMBL/GenBank/DDBJ whole genome shotgun (WGS) entry which is preliminary data.</text>
</comment>
<protein>
    <submittedName>
        <fullName evidence="1">Uncharacterized protein</fullName>
    </submittedName>
</protein>
<reference evidence="1" key="2">
    <citation type="submission" date="2020-11" db="EMBL/GenBank/DDBJ databases">
        <authorList>
            <person name="McCartney M.A."/>
            <person name="Auch B."/>
            <person name="Kono T."/>
            <person name="Mallez S."/>
            <person name="Becker A."/>
            <person name="Gohl D.M."/>
            <person name="Silverstein K.A.T."/>
            <person name="Koren S."/>
            <person name="Bechman K.B."/>
            <person name="Herman A."/>
            <person name="Abrahante J.E."/>
            <person name="Garbe J."/>
        </authorList>
    </citation>
    <scope>NUCLEOTIDE SEQUENCE</scope>
    <source>
        <strain evidence="1">Duluth1</strain>
        <tissue evidence="1">Whole animal</tissue>
    </source>
</reference>
<evidence type="ECO:0000313" key="2">
    <source>
        <dbReference type="Proteomes" id="UP000828390"/>
    </source>
</evidence>
<accession>A0A9D4DX73</accession>
<dbReference type="AlphaFoldDB" id="A0A9D4DX73"/>
<name>A0A9D4DX73_DREPO</name>
<dbReference type="EMBL" id="JAIWYP010000009">
    <property type="protein sequence ID" value="KAH3769276.1"/>
    <property type="molecule type" value="Genomic_DNA"/>
</dbReference>
<dbReference type="Proteomes" id="UP000828390">
    <property type="component" value="Unassembled WGS sequence"/>
</dbReference>
<proteinExistence type="predicted"/>
<keyword evidence="2" id="KW-1185">Reference proteome</keyword>
<organism evidence="1 2">
    <name type="scientific">Dreissena polymorpha</name>
    <name type="common">Zebra mussel</name>
    <name type="synonym">Mytilus polymorpha</name>
    <dbReference type="NCBI Taxonomy" id="45954"/>
    <lineage>
        <taxon>Eukaryota</taxon>
        <taxon>Metazoa</taxon>
        <taxon>Spiralia</taxon>
        <taxon>Lophotrochozoa</taxon>
        <taxon>Mollusca</taxon>
        <taxon>Bivalvia</taxon>
        <taxon>Autobranchia</taxon>
        <taxon>Heteroconchia</taxon>
        <taxon>Euheterodonta</taxon>
        <taxon>Imparidentia</taxon>
        <taxon>Neoheterodontei</taxon>
        <taxon>Myida</taxon>
        <taxon>Dreissenoidea</taxon>
        <taxon>Dreissenidae</taxon>
        <taxon>Dreissena</taxon>
    </lineage>
</organism>
<reference evidence="1" key="1">
    <citation type="journal article" date="2019" name="bioRxiv">
        <title>The Genome of the Zebra Mussel, Dreissena polymorpha: A Resource for Invasive Species Research.</title>
        <authorList>
            <person name="McCartney M.A."/>
            <person name="Auch B."/>
            <person name="Kono T."/>
            <person name="Mallez S."/>
            <person name="Zhang Y."/>
            <person name="Obille A."/>
            <person name="Becker A."/>
            <person name="Abrahante J.E."/>
            <person name="Garbe J."/>
            <person name="Badalamenti J.P."/>
            <person name="Herman A."/>
            <person name="Mangelson H."/>
            <person name="Liachko I."/>
            <person name="Sullivan S."/>
            <person name="Sone E.D."/>
            <person name="Koren S."/>
            <person name="Silverstein K.A.T."/>
            <person name="Beckman K.B."/>
            <person name="Gohl D.M."/>
        </authorList>
    </citation>
    <scope>NUCLEOTIDE SEQUENCE</scope>
    <source>
        <strain evidence="1">Duluth1</strain>
        <tissue evidence="1">Whole animal</tissue>
    </source>
</reference>
<gene>
    <name evidence="1" type="ORF">DPMN_170526</name>
</gene>